<keyword evidence="15" id="KW-0229">DNA integration</keyword>
<gene>
    <name evidence="25" type="ORF">BZ3500_MVSOF-1268-A1-R1_CHR11-1G03308</name>
</gene>
<keyword evidence="26" id="KW-1185">Reference proteome</keyword>
<evidence type="ECO:0000256" key="13">
    <source>
        <dbReference type="ARBA" id="ARBA00022842"/>
    </source>
</evidence>
<keyword evidence="17" id="KW-0808">Transferase</keyword>
<dbReference type="Pfam" id="PF14223">
    <property type="entry name" value="Retrotran_gag_2"/>
    <property type="match status" value="1"/>
</dbReference>
<keyword evidence="18" id="KW-0917">Virion maturation</keyword>
<evidence type="ECO:0000256" key="2">
    <source>
        <dbReference type="ARBA" id="ARBA00022578"/>
    </source>
</evidence>
<dbReference type="SUPFAM" id="SSF56672">
    <property type="entry name" value="DNA/RNA polymerases"/>
    <property type="match status" value="1"/>
</dbReference>
<feature type="region of interest" description="Disordered" evidence="23">
    <location>
        <begin position="264"/>
        <end position="289"/>
    </location>
</feature>
<dbReference type="InterPro" id="IPR039537">
    <property type="entry name" value="Retrotran_Ty1/copia-like"/>
</dbReference>
<dbReference type="Pfam" id="PF25597">
    <property type="entry name" value="SH3_retrovirus"/>
    <property type="match status" value="1"/>
</dbReference>
<dbReference type="Proteomes" id="UP000249723">
    <property type="component" value="Unassembled WGS sequence"/>
</dbReference>
<evidence type="ECO:0000256" key="22">
    <source>
        <dbReference type="ARBA" id="ARBA00049244"/>
    </source>
</evidence>
<dbReference type="STRING" id="289078.A0A2X0N995"/>
<proteinExistence type="predicted"/>
<dbReference type="SUPFAM" id="SSF53098">
    <property type="entry name" value="Ribonuclease H-like"/>
    <property type="match status" value="1"/>
</dbReference>
<dbReference type="GO" id="GO:0015074">
    <property type="term" value="P:DNA integration"/>
    <property type="evidence" value="ECO:0007669"/>
    <property type="project" value="UniProtKB-KW"/>
</dbReference>
<feature type="region of interest" description="Disordered" evidence="23">
    <location>
        <begin position="825"/>
        <end position="897"/>
    </location>
</feature>
<evidence type="ECO:0000256" key="4">
    <source>
        <dbReference type="ARBA" id="ARBA00022670"/>
    </source>
</evidence>
<dbReference type="GO" id="GO:0003887">
    <property type="term" value="F:DNA-directed DNA polymerase activity"/>
    <property type="evidence" value="ECO:0007669"/>
    <property type="project" value="UniProtKB-KW"/>
</dbReference>
<accession>A0A2X0N995</accession>
<comment type="catalytic activity">
    <reaction evidence="22">
        <text>DNA(n) + a 2'-deoxyribonucleoside 5'-triphosphate = DNA(n+1) + diphosphate</text>
        <dbReference type="Rhea" id="RHEA:22508"/>
        <dbReference type="Rhea" id="RHEA-COMP:17339"/>
        <dbReference type="Rhea" id="RHEA-COMP:17340"/>
        <dbReference type="ChEBI" id="CHEBI:33019"/>
        <dbReference type="ChEBI" id="CHEBI:61560"/>
        <dbReference type="ChEBI" id="CHEBI:173112"/>
        <dbReference type="EC" id="2.7.7.7"/>
    </reaction>
</comment>
<dbReference type="PANTHER" id="PTHR42648:SF11">
    <property type="entry name" value="TRANSPOSON TY4-P GAG-POL POLYPROTEIN"/>
    <property type="match status" value="1"/>
</dbReference>
<dbReference type="GO" id="GO:0004190">
    <property type="term" value="F:aspartic-type endopeptidase activity"/>
    <property type="evidence" value="ECO:0007669"/>
    <property type="project" value="UniProtKB-KW"/>
</dbReference>
<dbReference type="GO" id="GO:0005634">
    <property type="term" value="C:nucleus"/>
    <property type="evidence" value="ECO:0007669"/>
    <property type="project" value="UniProtKB-ARBA"/>
</dbReference>
<dbReference type="GO" id="GO:0003723">
    <property type="term" value="F:RNA binding"/>
    <property type="evidence" value="ECO:0007669"/>
    <property type="project" value="UniProtKB-KW"/>
</dbReference>
<keyword evidence="8" id="KW-0547">Nucleotide-binding</keyword>
<keyword evidence="14" id="KW-0694">RNA-binding</keyword>
<dbReference type="GO" id="GO:0005524">
    <property type="term" value="F:ATP binding"/>
    <property type="evidence" value="ECO:0007669"/>
    <property type="project" value="UniProtKB-KW"/>
</dbReference>
<keyword evidence="7" id="KW-0479">Metal-binding</keyword>
<evidence type="ECO:0000256" key="5">
    <source>
        <dbReference type="ARBA" id="ARBA00022695"/>
    </source>
</evidence>
<evidence type="ECO:0000256" key="15">
    <source>
        <dbReference type="ARBA" id="ARBA00022908"/>
    </source>
</evidence>
<dbReference type="GO" id="GO:0004519">
    <property type="term" value="F:endonuclease activity"/>
    <property type="evidence" value="ECO:0007669"/>
    <property type="project" value="UniProtKB-KW"/>
</dbReference>
<evidence type="ECO:0000256" key="21">
    <source>
        <dbReference type="ARBA" id="ARBA00048173"/>
    </source>
</evidence>
<feature type="domain" description="Integrase catalytic" evidence="24">
    <location>
        <begin position="532"/>
        <end position="709"/>
    </location>
</feature>
<dbReference type="InterPro" id="IPR012337">
    <property type="entry name" value="RNaseH-like_sf"/>
</dbReference>
<keyword evidence="9" id="KW-0064">Aspartyl protease</keyword>
<dbReference type="Pfam" id="PF07727">
    <property type="entry name" value="RVT_2"/>
    <property type="match status" value="1"/>
</dbReference>
<dbReference type="PROSITE" id="PS50994">
    <property type="entry name" value="INTEGRASE"/>
    <property type="match status" value="1"/>
</dbReference>
<dbReference type="EMBL" id="FMWP01000138">
    <property type="protein sequence ID" value="SDA03932.1"/>
    <property type="molecule type" value="Genomic_DNA"/>
</dbReference>
<dbReference type="InterPro" id="IPR001584">
    <property type="entry name" value="Integrase_cat-core"/>
</dbReference>
<keyword evidence="4" id="KW-0645">Protease</keyword>
<keyword evidence="6" id="KW-0540">Nuclease</keyword>
<sequence>MSSTLYVETGDGDAPPADLISYHSRSDVNRVPILKTGNYHAWERGLKLVLVNHGLWGIVSLGFSKTEASALGLGLRTGAGPRLTIFDLLLAPELLTARQKALLKQDAKAQSLILNYLDSDNAVTARACTTANEMWKSLHDNHVGLISDQVRFLTAQLRNLQFSKGKEIVKHFTGIQDLFTRLDELGQSFDDIYKSNLMLDSVTHPAWASTLDNLRRPLAPPAEIITYTRSKLTSLELQARFSPRSTPPVEKLSDISSTTLAARISDASQGNGGKRGGSKKNQGPKRKPDCVCTACGENGHWSIDMKCPQHKRHSEWKSKSGSSAVDANAVTEMSTNHTIYSIGESSDAAPLRNTWIGDTGAHRHFVGDRSLLRNFTLDPVMVRVANGSPVLCKGYGSITVRTNKNHTLNIQNVYHLPGAEQGLVSFKALRITGAKLSFGDDGSTINVHVGNSIVASTEIDTDYNFNFTVVPEEPVDAVTRSSTSASLYSWHLFFNHISQLSLLALHRAGAVTGLRLTDTTVVDCESCILTRMTATPHNQQSRGADHVLYRISMDLGFVDYEDFQGRSIYLVIVDQFSNAKFTYPLVSKTAAVVLEAWNSFITYAERLTGQKVKFVRSDNGTEFVNRLLGDEFRRLGITHETTARYTPQQNGQAERANRTLFDLVRAMLKYAGLPGKYWSYALASATFALNRSLHPSKRKTPYELYTGHKPDVSHLRTFGSTAYALLPRALRKKLSDHSQKGIFLGYSGEYNYLILVDRNTTPKVIITRDVTFSDIPSTSSTPIIDIQSDPRDFVVEHLYEYEMVPQLRPDQNFIELEDDVHLPVAPRADVPGPAVAPRPVTPVSPAPSTLAGDDDDHPSRPVTPDPGSDNEADNLAYPNDGHEYRPYNVSRNPGPLENINEDNILPAGSRRQRRLAAYSVIDTNHIYLDPPELVARVSPTNLALPRTHEEAMASIEAPFWKAAEAAEIAKFVELKVFASAILPTGMRAHGVRWIYTRKEDAQGNITKYKARLVVQGYSQTYGVDFIDNFAPVASLSTILFLIAIAAAQGLVLEQFDYDSAFLNGTMTEDVYIKVPDGWPLAHKPGSVLKLLKSMYGTKQAPRQWYAAVDDLMKTRGFHRSTSDACLYIKRKGRRFIFVSLYVDDGLVGALQLAASNDQQFLNDELSAFNSVYSLKRLGPVKTFLGLEFHRTSEYIMVHQSTYVRGLLETYAFDSVSNRPVSSPMEDRNVVESNEPFTDVKLYQSAVGALQYAAHRTRPEIANAVRSVAKHVAAPTMTNWIAIKRILRYLSTSVDLGLVFRFGASTKFEIYSDASWADDWDNGKSTGGYVAMCAGGPVSWQCKQQSIVATSTTEAETLAASAASKEAVGLRSLALELGIDQTSSTVLHEDNEACIAIARNPAHRGRTHHWNVHHFYVRERVEFGDITLQYCPTALNTADMFTKALPKALFLKHRAGLGMASLATSTRGSVV</sequence>
<feature type="compositionally biased region" description="Basic residues" evidence="23">
    <location>
        <begin position="276"/>
        <end position="285"/>
    </location>
</feature>
<keyword evidence="19" id="KW-0233">DNA recombination</keyword>
<dbReference type="GO" id="GO:0006310">
    <property type="term" value="P:DNA recombination"/>
    <property type="evidence" value="ECO:0007669"/>
    <property type="project" value="UniProtKB-KW"/>
</dbReference>
<keyword evidence="2" id="KW-0815">Transposition</keyword>
<evidence type="ECO:0000256" key="17">
    <source>
        <dbReference type="ARBA" id="ARBA00022932"/>
    </source>
</evidence>
<dbReference type="GO" id="GO:0032196">
    <property type="term" value="P:transposition"/>
    <property type="evidence" value="ECO:0007669"/>
    <property type="project" value="UniProtKB-KW"/>
</dbReference>
<protein>
    <submittedName>
        <fullName evidence="25">BZ3500_MvSof-1268-A1-R1_Chr11-1g03308 protein</fullName>
    </submittedName>
</protein>
<evidence type="ECO:0000256" key="18">
    <source>
        <dbReference type="ARBA" id="ARBA00023113"/>
    </source>
</evidence>
<dbReference type="GO" id="GO:0003964">
    <property type="term" value="F:RNA-directed DNA polymerase activity"/>
    <property type="evidence" value="ECO:0007669"/>
    <property type="project" value="UniProtKB-KW"/>
</dbReference>
<evidence type="ECO:0000259" key="24">
    <source>
        <dbReference type="PROSITE" id="PS50994"/>
    </source>
</evidence>
<keyword evidence="10" id="KW-0255">Endonuclease</keyword>
<dbReference type="InterPro" id="IPR036397">
    <property type="entry name" value="RNaseH_sf"/>
</dbReference>
<feature type="compositionally biased region" description="Pro residues" evidence="23">
    <location>
        <begin position="834"/>
        <end position="845"/>
    </location>
</feature>
<keyword evidence="3" id="KW-1188">Viral release from host cell</keyword>
<dbReference type="CDD" id="cd09272">
    <property type="entry name" value="RNase_HI_RT_Ty1"/>
    <property type="match status" value="1"/>
</dbReference>
<comment type="catalytic activity">
    <reaction evidence="21">
        <text>DNA(n) + a 2'-deoxyribonucleoside 5'-triphosphate = DNA(n+1) + diphosphate</text>
        <dbReference type="Rhea" id="RHEA:22508"/>
        <dbReference type="Rhea" id="RHEA-COMP:17339"/>
        <dbReference type="Rhea" id="RHEA-COMP:17340"/>
        <dbReference type="ChEBI" id="CHEBI:33019"/>
        <dbReference type="ChEBI" id="CHEBI:61560"/>
        <dbReference type="ChEBI" id="CHEBI:173112"/>
        <dbReference type="EC" id="2.7.7.49"/>
    </reaction>
</comment>
<evidence type="ECO:0000256" key="14">
    <source>
        <dbReference type="ARBA" id="ARBA00022884"/>
    </source>
</evidence>
<evidence type="ECO:0000256" key="11">
    <source>
        <dbReference type="ARBA" id="ARBA00022801"/>
    </source>
</evidence>
<evidence type="ECO:0000256" key="1">
    <source>
        <dbReference type="ARBA" id="ARBA00002180"/>
    </source>
</evidence>
<keyword evidence="16" id="KW-0695">RNA-directed DNA polymerase</keyword>
<keyword evidence="20" id="KW-0511">Multifunctional enzyme</keyword>
<evidence type="ECO:0000256" key="6">
    <source>
        <dbReference type="ARBA" id="ARBA00022722"/>
    </source>
</evidence>
<keyword evidence="5" id="KW-0548">Nucleotidyltransferase</keyword>
<keyword evidence="12" id="KW-0067">ATP-binding</keyword>
<evidence type="ECO:0000256" key="23">
    <source>
        <dbReference type="SAM" id="MobiDB-lite"/>
    </source>
</evidence>
<dbReference type="OrthoDB" id="7691805at2759"/>
<evidence type="ECO:0000256" key="16">
    <source>
        <dbReference type="ARBA" id="ARBA00022918"/>
    </source>
</evidence>
<evidence type="ECO:0000256" key="3">
    <source>
        <dbReference type="ARBA" id="ARBA00022612"/>
    </source>
</evidence>
<dbReference type="Pfam" id="PF00665">
    <property type="entry name" value="rve"/>
    <property type="match status" value="1"/>
</dbReference>
<reference evidence="26" key="1">
    <citation type="submission" date="2016-10" db="EMBL/GenBank/DDBJ databases">
        <authorList>
            <person name="Jeantristanb JTB J.-T."/>
            <person name="Ricardo R."/>
        </authorList>
    </citation>
    <scope>NUCLEOTIDE SEQUENCE [LARGE SCALE GENOMIC DNA]</scope>
</reference>
<evidence type="ECO:0000256" key="12">
    <source>
        <dbReference type="ARBA" id="ARBA00022840"/>
    </source>
</evidence>
<evidence type="ECO:0000313" key="25">
    <source>
        <dbReference type="EMBL" id="SDA03932.1"/>
    </source>
</evidence>
<keyword evidence="13" id="KW-0460">Magnesium</keyword>
<dbReference type="GO" id="GO:0046872">
    <property type="term" value="F:metal ion binding"/>
    <property type="evidence" value="ECO:0007669"/>
    <property type="project" value="UniProtKB-KW"/>
</dbReference>
<dbReference type="InterPro" id="IPR054722">
    <property type="entry name" value="PolX-like_BBD"/>
</dbReference>
<organism evidence="25 26">
    <name type="scientific">Microbotryum saponariae</name>
    <dbReference type="NCBI Taxonomy" id="289078"/>
    <lineage>
        <taxon>Eukaryota</taxon>
        <taxon>Fungi</taxon>
        <taxon>Dikarya</taxon>
        <taxon>Basidiomycota</taxon>
        <taxon>Pucciniomycotina</taxon>
        <taxon>Microbotryomycetes</taxon>
        <taxon>Microbotryales</taxon>
        <taxon>Microbotryaceae</taxon>
        <taxon>Microbotryum</taxon>
    </lineage>
</organism>
<keyword evidence="17" id="KW-0239">DNA-directed DNA polymerase</keyword>
<keyword evidence="11" id="KW-0378">Hydrolase</keyword>
<dbReference type="InterPro" id="IPR013103">
    <property type="entry name" value="RVT_2"/>
</dbReference>
<evidence type="ECO:0000256" key="9">
    <source>
        <dbReference type="ARBA" id="ARBA00022750"/>
    </source>
</evidence>
<evidence type="ECO:0000256" key="8">
    <source>
        <dbReference type="ARBA" id="ARBA00022741"/>
    </source>
</evidence>
<evidence type="ECO:0000256" key="19">
    <source>
        <dbReference type="ARBA" id="ARBA00023172"/>
    </source>
</evidence>
<dbReference type="Pfam" id="PF22936">
    <property type="entry name" value="Pol_BBD"/>
    <property type="match status" value="1"/>
</dbReference>
<comment type="function">
    <text evidence="1">The aspartyl protease (PR) mediates the proteolytic cleavages of the Gag and Gag-Pol polyproteins after assembly of the VLP.</text>
</comment>
<name>A0A2X0N995_9BASI</name>
<evidence type="ECO:0000256" key="7">
    <source>
        <dbReference type="ARBA" id="ARBA00022723"/>
    </source>
</evidence>
<dbReference type="GO" id="GO:0006508">
    <property type="term" value="P:proteolysis"/>
    <property type="evidence" value="ECO:0007669"/>
    <property type="project" value="UniProtKB-KW"/>
</dbReference>
<dbReference type="Gene3D" id="3.30.420.10">
    <property type="entry name" value="Ribonuclease H-like superfamily/Ribonuclease H"/>
    <property type="match status" value="1"/>
</dbReference>
<dbReference type="InterPro" id="IPR057670">
    <property type="entry name" value="SH3_retrovirus"/>
</dbReference>
<evidence type="ECO:0000256" key="20">
    <source>
        <dbReference type="ARBA" id="ARBA00023268"/>
    </source>
</evidence>
<evidence type="ECO:0000313" key="26">
    <source>
        <dbReference type="Proteomes" id="UP000249723"/>
    </source>
</evidence>
<dbReference type="InterPro" id="IPR043502">
    <property type="entry name" value="DNA/RNA_pol_sf"/>
</dbReference>
<dbReference type="PANTHER" id="PTHR42648">
    <property type="entry name" value="TRANSPOSASE, PUTATIVE-RELATED"/>
    <property type="match status" value="1"/>
</dbReference>
<evidence type="ECO:0000256" key="10">
    <source>
        <dbReference type="ARBA" id="ARBA00022759"/>
    </source>
</evidence>